<keyword evidence="5" id="KW-0349">Heme</keyword>
<keyword evidence="9" id="KW-0274">FAD</keyword>
<sequence length="735" mass="83048">MDEFSAHEPLISNGGFKDLQSKNKPFKLVLVKWLLKSLMWLIFVLWVAVIFFLPSNIVRGLFLIFIQASSQHSFFGITGSVFLLFSVPILILVFLAFIYISVFPSDDFEGRNSKPPRFRLWTFPIIVDGPFGVVSAAEFIGILLFSAYVLYNIIDDSIQNQELIAREFSVTGKERSYLMIELTGLRLGSIGLFCMAFLFLPIARGSVLLRMIDIPFEHATRYHVWLGHLTMALFTLHGLCYVIAWALEGRLIEKILEWKDDEIANLPGVISLLAGLLMWVTSLHPVRKNYFELFFYTHQLYVVFIVFLAMHVGDFIFCMAAGAVFLFILDRFLRFCQSRTTVDIISAACRPCGTIELVFSKPSNLRYNALSFVFLQVRELSWLQWHPFSVSSSPLDGRYHISILIKVLGEWTAKLRDIVSANSDQLQIKKITASVEGPYGHESPYHLMYENLILVAGGIGISPFLAILSDIINRINERRPCLPKNVLIVWAVKKSKELSLISAVNAQSIHSSFSDKLQLDIQAYVTQESVPPLEEGKLHDISSISSFSVINGRNMSCLVGTGNNMWSGMYVVVSTLGLVAIYSLLRVYYIKPFHVSTRWYLGLLFVLMMVAAVTILGGIVVLLWHWAEKRNLKHDESVKIGNEKIDLSLSSDAKVHSKTEGSNLVKLLATRYGCRPDFQEIFNSFSDRVGHVDVGVIVCGPPSLQSTVAKECRSQNIKGKWNHPVFHFNSHSFDL</sequence>
<comment type="catalytic activity">
    <reaction evidence="16">
        <text>2 a Fe(II)-siderophore + NAD(+) + H(+) = 2 a Fe(III)-siderophore + NADH</text>
        <dbReference type="Rhea" id="RHEA:15061"/>
        <dbReference type="Rhea" id="RHEA-COMP:11342"/>
        <dbReference type="Rhea" id="RHEA-COMP:11344"/>
        <dbReference type="ChEBI" id="CHEBI:15378"/>
        <dbReference type="ChEBI" id="CHEBI:29033"/>
        <dbReference type="ChEBI" id="CHEBI:29034"/>
        <dbReference type="ChEBI" id="CHEBI:57540"/>
        <dbReference type="ChEBI" id="CHEBI:57945"/>
        <dbReference type="EC" id="1.16.1.7"/>
    </reaction>
</comment>
<dbReference type="InterPro" id="IPR039261">
    <property type="entry name" value="FNR_nucleotide-bd"/>
</dbReference>
<name>A0AB40BDE1_DIOCR</name>
<dbReference type="Pfam" id="PF08022">
    <property type="entry name" value="FAD_binding_8"/>
    <property type="match status" value="1"/>
</dbReference>
<dbReference type="Proteomes" id="UP001515500">
    <property type="component" value="Chromosome 5"/>
</dbReference>
<feature type="transmembrane region" description="Helical" evidence="18">
    <location>
        <begin position="74"/>
        <end position="100"/>
    </location>
</feature>
<evidence type="ECO:0000256" key="3">
    <source>
        <dbReference type="ARBA" id="ARBA00006278"/>
    </source>
</evidence>
<dbReference type="GO" id="GO:0006811">
    <property type="term" value="P:monoatomic ion transport"/>
    <property type="evidence" value="ECO:0007669"/>
    <property type="project" value="UniProtKB-KW"/>
</dbReference>
<evidence type="ECO:0000256" key="11">
    <source>
        <dbReference type="ARBA" id="ARBA00023002"/>
    </source>
</evidence>
<dbReference type="SUPFAM" id="SSF52343">
    <property type="entry name" value="Ferredoxin reductase-like, C-terminal NADP-linked domain"/>
    <property type="match status" value="1"/>
</dbReference>
<keyword evidence="13" id="KW-0520">NAD</keyword>
<feature type="transmembrane region" description="Helical" evidence="18">
    <location>
        <begin position="300"/>
        <end position="329"/>
    </location>
</feature>
<accession>A0AB40BDE1</accession>
<evidence type="ECO:0000256" key="15">
    <source>
        <dbReference type="ARBA" id="ARBA00023136"/>
    </source>
</evidence>
<dbReference type="PANTHER" id="PTHR11972">
    <property type="entry name" value="NADPH OXIDASE"/>
    <property type="match status" value="1"/>
</dbReference>
<dbReference type="SFLD" id="SFLDS00052">
    <property type="entry name" value="Ferric_Reductase_Domain"/>
    <property type="match status" value="1"/>
</dbReference>
<dbReference type="AlphaFoldDB" id="A0AB40BDE1"/>
<evidence type="ECO:0000256" key="4">
    <source>
        <dbReference type="ARBA" id="ARBA00022448"/>
    </source>
</evidence>
<gene>
    <name evidence="21" type="primary">LOC120261493</name>
</gene>
<keyword evidence="14" id="KW-0406">Ion transport</keyword>
<dbReference type="PROSITE" id="PS51384">
    <property type="entry name" value="FAD_FR"/>
    <property type="match status" value="1"/>
</dbReference>
<feature type="transmembrane region" description="Helical" evidence="18">
    <location>
        <begin position="33"/>
        <end position="53"/>
    </location>
</feature>
<dbReference type="InterPro" id="IPR013112">
    <property type="entry name" value="FAD-bd_8"/>
</dbReference>
<keyword evidence="20" id="KW-1185">Reference proteome</keyword>
<evidence type="ECO:0000313" key="21">
    <source>
        <dbReference type="RefSeq" id="XP_039125342.1"/>
    </source>
</evidence>
<keyword evidence="10 18" id="KW-1133">Transmembrane helix</keyword>
<evidence type="ECO:0000256" key="14">
    <source>
        <dbReference type="ARBA" id="ARBA00023065"/>
    </source>
</evidence>
<dbReference type="InterPro" id="IPR013130">
    <property type="entry name" value="Fe3_Rdtase_TM_dom"/>
</dbReference>
<feature type="transmembrane region" description="Helical" evidence="18">
    <location>
        <begin position="601"/>
        <end position="627"/>
    </location>
</feature>
<evidence type="ECO:0000256" key="10">
    <source>
        <dbReference type="ARBA" id="ARBA00022989"/>
    </source>
</evidence>
<dbReference type="SFLD" id="SFLDG01168">
    <property type="entry name" value="Ferric_reductase_subgroup_(FRE"/>
    <property type="match status" value="1"/>
</dbReference>
<dbReference type="Gene3D" id="3.40.50.80">
    <property type="entry name" value="Nucleotide-binding domain of ferredoxin-NADP reductase (FNR) module"/>
    <property type="match status" value="2"/>
</dbReference>
<keyword evidence="6" id="KW-0285">Flavoprotein</keyword>
<comment type="similarity">
    <text evidence="3">Belongs to the ferric reductase (FRE) family.</text>
</comment>
<organism evidence="20 21">
    <name type="scientific">Dioscorea cayennensis subsp. rotundata</name>
    <name type="common">White Guinea yam</name>
    <name type="synonym">Dioscorea rotundata</name>
    <dbReference type="NCBI Taxonomy" id="55577"/>
    <lineage>
        <taxon>Eukaryota</taxon>
        <taxon>Viridiplantae</taxon>
        <taxon>Streptophyta</taxon>
        <taxon>Embryophyta</taxon>
        <taxon>Tracheophyta</taxon>
        <taxon>Spermatophyta</taxon>
        <taxon>Magnoliopsida</taxon>
        <taxon>Liliopsida</taxon>
        <taxon>Dioscoreales</taxon>
        <taxon>Dioscoreaceae</taxon>
        <taxon>Dioscorea</taxon>
    </lineage>
</organism>
<dbReference type="GeneID" id="120261493"/>
<dbReference type="InterPro" id="IPR017938">
    <property type="entry name" value="Riboflavin_synthase-like_b-brl"/>
</dbReference>
<dbReference type="SUPFAM" id="SSF63380">
    <property type="entry name" value="Riboflavin synthase domain-like"/>
    <property type="match status" value="1"/>
</dbReference>
<evidence type="ECO:0000259" key="19">
    <source>
        <dbReference type="PROSITE" id="PS51384"/>
    </source>
</evidence>
<dbReference type="RefSeq" id="XP_039125342.1">
    <property type="nucleotide sequence ID" value="XM_039269408.1"/>
</dbReference>
<dbReference type="GO" id="GO:0140618">
    <property type="term" value="F:ferric-chelate reductase (NADH) activity"/>
    <property type="evidence" value="ECO:0007669"/>
    <property type="project" value="UniProtKB-EC"/>
</dbReference>
<dbReference type="CDD" id="cd06186">
    <property type="entry name" value="NOX_Duox_like_FAD_NADP"/>
    <property type="match status" value="1"/>
</dbReference>
<keyword evidence="7 18" id="KW-0812">Transmembrane</keyword>
<dbReference type="EC" id="1.16.1.7" evidence="17"/>
<dbReference type="InterPro" id="IPR050369">
    <property type="entry name" value="RBOH/FRE"/>
</dbReference>
<reference evidence="21" key="1">
    <citation type="submission" date="2025-08" db="UniProtKB">
        <authorList>
            <consortium name="RefSeq"/>
        </authorList>
    </citation>
    <scope>IDENTIFICATION</scope>
</reference>
<evidence type="ECO:0000256" key="8">
    <source>
        <dbReference type="ARBA" id="ARBA00022723"/>
    </source>
</evidence>
<dbReference type="InterPro" id="IPR017927">
    <property type="entry name" value="FAD-bd_FR_type"/>
</dbReference>
<dbReference type="Pfam" id="PF01794">
    <property type="entry name" value="Ferric_reduct"/>
    <property type="match status" value="1"/>
</dbReference>
<feature type="transmembrane region" description="Helical" evidence="18">
    <location>
        <begin position="120"/>
        <end position="151"/>
    </location>
</feature>
<dbReference type="GO" id="GO:0046872">
    <property type="term" value="F:metal ion binding"/>
    <property type="evidence" value="ECO:0007669"/>
    <property type="project" value="UniProtKB-KW"/>
</dbReference>
<protein>
    <recommendedName>
        <fullName evidence="17">ferric-chelate reductase (NADH)</fullName>
        <ecNumber evidence="17">1.16.1.7</ecNumber>
    </recommendedName>
</protein>
<dbReference type="GO" id="GO:0005886">
    <property type="term" value="C:plasma membrane"/>
    <property type="evidence" value="ECO:0007669"/>
    <property type="project" value="TreeGrafter"/>
</dbReference>
<keyword evidence="4" id="KW-0813">Transport</keyword>
<feature type="transmembrane region" description="Helical" evidence="18">
    <location>
        <begin position="568"/>
        <end position="589"/>
    </location>
</feature>
<dbReference type="InterPro" id="IPR000778">
    <property type="entry name" value="Cyt_b245_heavy_chain"/>
</dbReference>
<evidence type="ECO:0000256" key="18">
    <source>
        <dbReference type="SAM" id="Phobius"/>
    </source>
</evidence>
<proteinExistence type="inferred from homology"/>
<feature type="domain" description="FAD-binding FR-type" evidence="19">
    <location>
        <begin position="331"/>
        <end position="445"/>
    </location>
</feature>
<evidence type="ECO:0000256" key="1">
    <source>
        <dbReference type="ARBA" id="ARBA00001974"/>
    </source>
</evidence>
<keyword evidence="15 18" id="KW-0472">Membrane</keyword>
<evidence type="ECO:0000256" key="6">
    <source>
        <dbReference type="ARBA" id="ARBA00022630"/>
    </source>
</evidence>
<keyword evidence="12" id="KW-0408">Iron</keyword>
<evidence type="ECO:0000256" key="5">
    <source>
        <dbReference type="ARBA" id="ARBA00022617"/>
    </source>
</evidence>
<dbReference type="PRINTS" id="PR00466">
    <property type="entry name" value="GP91PHOX"/>
</dbReference>
<evidence type="ECO:0000256" key="7">
    <source>
        <dbReference type="ARBA" id="ARBA00022692"/>
    </source>
</evidence>
<dbReference type="FunFam" id="3.40.50.80:FF:000036">
    <property type="entry name" value="Ferric reduction oxidase 6"/>
    <property type="match status" value="1"/>
</dbReference>
<evidence type="ECO:0000313" key="20">
    <source>
        <dbReference type="Proteomes" id="UP001515500"/>
    </source>
</evidence>
<dbReference type="InterPro" id="IPR013121">
    <property type="entry name" value="Fe_red_NAD-bd_6"/>
</dbReference>
<evidence type="ECO:0000256" key="17">
    <source>
        <dbReference type="ARBA" id="ARBA00066905"/>
    </source>
</evidence>
<comment type="cofactor">
    <cofactor evidence="1">
        <name>FAD</name>
        <dbReference type="ChEBI" id="CHEBI:57692"/>
    </cofactor>
</comment>
<comment type="subcellular location">
    <subcellularLocation>
        <location evidence="2">Membrane</location>
        <topology evidence="2">Multi-pass membrane protein</topology>
    </subcellularLocation>
</comment>
<feature type="transmembrane region" description="Helical" evidence="18">
    <location>
        <begin position="263"/>
        <end position="280"/>
    </location>
</feature>
<feature type="transmembrane region" description="Helical" evidence="18">
    <location>
        <begin position="222"/>
        <end position="247"/>
    </location>
</feature>
<evidence type="ECO:0000256" key="16">
    <source>
        <dbReference type="ARBA" id="ARBA00050970"/>
    </source>
</evidence>
<evidence type="ECO:0000256" key="13">
    <source>
        <dbReference type="ARBA" id="ARBA00023027"/>
    </source>
</evidence>
<evidence type="ECO:0000256" key="9">
    <source>
        <dbReference type="ARBA" id="ARBA00022827"/>
    </source>
</evidence>
<feature type="transmembrane region" description="Helical" evidence="18">
    <location>
        <begin position="183"/>
        <end position="202"/>
    </location>
</feature>
<keyword evidence="11" id="KW-0560">Oxidoreductase</keyword>
<keyword evidence="8" id="KW-0479">Metal-binding</keyword>
<dbReference type="Pfam" id="PF08030">
    <property type="entry name" value="NAD_binding_6"/>
    <property type="match status" value="1"/>
</dbReference>
<evidence type="ECO:0000256" key="2">
    <source>
        <dbReference type="ARBA" id="ARBA00004141"/>
    </source>
</evidence>
<evidence type="ECO:0000256" key="12">
    <source>
        <dbReference type="ARBA" id="ARBA00023004"/>
    </source>
</evidence>
<dbReference type="PANTHER" id="PTHR11972:SF69">
    <property type="entry name" value="FERRIC REDUCTION OXIDASE 6-RELATED"/>
    <property type="match status" value="1"/>
</dbReference>